<dbReference type="InterPro" id="IPR032508">
    <property type="entry name" value="FecR_C"/>
</dbReference>
<dbReference type="PANTHER" id="PTHR30273">
    <property type="entry name" value="PERIPLASMIC SIGNAL SENSOR AND SIGMA FACTOR ACTIVATOR FECR-RELATED"/>
    <property type="match status" value="1"/>
</dbReference>
<dbReference type="Gene3D" id="2.60.120.1440">
    <property type="match status" value="1"/>
</dbReference>
<dbReference type="EMBL" id="AP025314">
    <property type="protein sequence ID" value="BDD07582.1"/>
    <property type="molecule type" value="Genomic_DNA"/>
</dbReference>
<evidence type="ECO:0000259" key="3">
    <source>
        <dbReference type="Pfam" id="PF16344"/>
    </source>
</evidence>
<evidence type="ECO:0000256" key="1">
    <source>
        <dbReference type="SAM" id="Phobius"/>
    </source>
</evidence>
<evidence type="ECO:0000259" key="2">
    <source>
        <dbReference type="Pfam" id="PF04773"/>
    </source>
</evidence>
<dbReference type="Proteomes" id="UP001348817">
    <property type="component" value="Chromosome"/>
</dbReference>
<name>A0AAU9CQD5_9BACT</name>
<sequence>MDLEECKFERLAGKALCGEMTEEEFARFERYVEADPERIRRWRQMRVFWNSTTIVPTENSNRIDRVFDRVWDRVDQTDPDRKAYWKLRPETPLWRRYASVVALLLVFVAGYWTANVSPVILGEDPVSIIIHRTEKGHKILDLRLPDGSKVWLNADSELRYPKRFDGERNISLKGEAYFEVKKDSLRPFKVSAGKTITTALGTAFNISTYKDREAEVVSLTEGKVLVEYSGAEMREPLMLTPGEEAVVKEGAFNKRQGDFSLDWTKGVLEFKDTKMSEVLRELERWYGIPFEVVGDPDKLPFYTGSFDNENLRNVLDGIRFHDRFEYRFEEDRVVLDFSEL</sequence>
<dbReference type="AlphaFoldDB" id="A0AAU9CQD5"/>
<keyword evidence="5" id="KW-1185">Reference proteome</keyword>
<evidence type="ECO:0000313" key="4">
    <source>
        <dbReference type="EMBL" id="BDD07582.1"/>
    </source>
</evidence>
<dbReference type="Pfam" id="PF16344">
    <property type="entry name" value="FecR_C"/>
    <property type="match status" value="1"/>
</dbReference>
<reference evidence="4 5" key="1">
    <citation type="submission" date="2021-12" db="EMBL/GenBank/DDBJ databases">
        <title>Genome sequencing of bacteria with rrn-lacking chromosome and rrn-plasmid.</title>
        <authorList>
            <person name="Anda M."/>
            <person name="Iwasaki W."/>
        </authorList>
    </citation>
    <scope>NUCLEOTIDE SEQUENCE [LARGE SCALE GENOMIC DNA]</scope>
    <source>
        <strain evidence="4 5">DSM 100852</strain>
    </source>
</reference>
<feature type="domain" description="Protein FecR C-terminal" evidence="3">
    <location>
        <begin position="268"/>
        <end position="334"/>
    </location>
</feature>
<proteinExistence type="predicted"/>
<feature type="transmembrane region" description="Helical" evidence="1">
    <location>
        <begin position="97"/>
        <end position="114"/>
    </location>
</feature>
<organism evidence="4 5">
    <name type="scientific">Fulvitalea axinellae</name>
    <dbReference type="NCBI Taxonomy" id="1182444"/>
    <lineage>
        <taxon>Bacteria</taxon>
        <taxon>Pseudomonadati</taxon>
        <taxon>Bacteroidota</taxon>
        <taxon>Cytophagia</taxon>
        <taxon>Cytophagales</taxon>
        <taxon>Persicobacteraceae</taxon>
        <taxon>Fulvitalea</taxon>
    </lineage>
</organism>
<evidence type="ECO:0000313" key="5">
    <source>
        <dbReference type="Proteomes" id="UP001348817"/>
    </source>
</evidence>
<dbReference type="GO" id="GO:0016989">
    <property type="term" value="F:sigma factor antagonist activity"/>
    <property type="evidence" value="ECO:0007669"/>
    <property type="project" value="TreeGrafter"/>
</dbReference>
<feature type="domain" description="FecR protein" evidence="2">
    <location>
        <begin position="137"/>
        <end position="224"/>
    </location>
</feature>
<dbReference type="Gene3D" id="3.55.50.30">
    <property type="match status" value="1"/>
</dbReference>
<dbReference type="InterPro" id="IPR006860">
    <property type="entry name" value="FecR"/>
</dbReference>
<dbReference type="KEGG" id="fax:FUAX_00140"/>
<dbReference type="PIRSF" id="PIRSF018266">
    <property type="entry name" value="FecR"/>
    <property type="match status" value="1"/>
</dbReference>
<keyword evidence="1" id="KW-0812">Transmembrane</keyword>
<keyword evidence="1" id="KW-1133">Transmembrane helix</keyword>
<gene>
    <name evidence="4" type="ORF">FUAX_00140</name>
</gene>
<dbReference type="InterPro" id="IPR012373">
    <property type="entry name" value="Ferrdict_sens_TM"/>
</dbReference>
<keyword evidence="1" id="KW-0472">Membrane</keyword>
<protein>
    <submittedName>
        <fullName evidence="4">Anti-sigma factor</fullName>
    </submittedName>
</protein>
<dbReference type="Pfam" id="PF04773">
    <property type="entry name" value="FecR"/>
    <property type="match status" value="1"/>
</dbReference>
<accession>A0AAU9CQD5</accession>
<dbReference type="PANTHER" id="PTHR30273:SF2">
    <property type="entry name" value="PROTEIN FECR"/>
    <property type="match status" value="1"/>
</dbReference>